<evidence type="ECO:0000313" key="2">
    <source>
        <dbReference type="Proteomes" id="UP000199555"/>
    </source>
</evidence>
<sequence length="218" mass="23884">MKIEVTTDTPLSEEMAHQVVLAELAVTRGIRATSSKIKTAWRDDVRRALGQRLSNAIRANVYPEGEPSLGAAALIYARPGRSPGAGAATIVAGHETGSVIRSGGRGWLAIPTEEARAVRLGRQKLTPALWQQRTGIQLQVVVRPNGGRLLVADVRMGKTGRLNRGRLTKKGAYSKGTFTSVIFFLVPQAKLRKRLDLMNKADRLAQRLPEAIVRHWPR</sequence>
<organism evidence="1 2">
    <name type="scientific">Paracoccus chinensis</name>
    <dbReference type="NCBI Taxonomy" id="525640"/>
    <lineage>
        <taxon>Bacteria</taxon>
        <taxon>Pseudomonadati</taxon>
        <taxon>Pseudomonadota</taxon>
        <taxon>Alphaproteobacteria</taxon>
        <taxon>Rhodobacterales</taxon>
        <taxon>Paracoccaceae</taxon>
        <taxon>Paracoccus</taxon>
    </lineage>
</organism>
<dbReference type="EMBL" id="FNGE01000009">
    <property type="protein sequence ID" value="SDL37078.1"/>
    <property type="molecule type" value="Genomic_DNA"/>
</dbReference>
<proteinExistence type="predicted"/>
<dbReference type="STRING" id="525640.SAMN04487971_109141"/>
<dbReference type="Pfam" id="PF20039">
    <property type="entry name" value="DUF6441"/>
    <property type="match status" value="1"/>
</dbReference>
<name>A0A1G9JHX2_9RHOB</name>
<dbReference type="RefSeq" id="WP_090756040.1">
    <property type="nucleotide sequence ID" value="NZ_FNGE01000009.1"/>
</dbReference>
<dbReference type="AlphaFoldDB" id="A0A1G9JHX2"/>
<dbReference type="Proteomes" id="UP000199555">
    <property type="component" value="Unassembled WGS sequence"/>
</dbReference>
<evidence type="ECO:0000313" key="1">
    <source>
        <dbReference type="EMBL" id="SDL37078.1"/>
    </source>
</evidence>
<dbReference type="OrthoDB" id="7571212at2"/>
<keyword evidence="2" id="KW-1185">Reference proteome</keyword>
<reference evidence="2" key="1">
    <citation type="submission" date="2016-10" db="EMBL/GenBank/DDBJ databases">
        <authorList>
            <person name="Varghese N."/>
            <person name="Submissions S."/>
        </authorList>
    </citation>
    <scope>NUCLEOTIDE SEQUENCE [LARGE SCALE GENOMIC DNA]</scope>
    <source>
        <strain evidence="2">CGMCC 1.7655</strain>
    </source>
</reference>
<protein>
    <submittedName>
        <fullName evidence="1">Uncharacterized protein</fullName>
    </submittedName>
</protein>
<gene>
    <name evidence="1" type="ORF">SAMN04487971_109141</name>
</gene>
<accession>A0A1G9JHX2</accession>
<dbReference type="InterPro" id="IPR045622">
    <property type="entry name" value="DUF6441"/>
</dbReference>